<dbReference type="PANTHER" id="PTHR21198">
    <property type="entry name" value="GLUTAMATE RACEMASE"/>
    <property type="match status" value="1"/>
</dbReference>
<feature type="binding site" evidence="8">
    <location>
        <begin position="74"/>
        <end position="75"/>
    </location>
    <ligand>
        <name>substrate</name>
    </ligand>
</feature>
<dbReference type="PROSITE" id="PS00924">
    <property type="entry name" value="ASP_GLU_RACEMASE_2"/>
    <property type="match status" value="1"/>
</dbReference>
<evidence type="ECO:0000256" key="6">
    <source>
        <dbReference type="ARBA" id="ARBA00023316"/>
    </source>
</evidence>
<feature type="binding site" evidence="8">
    <location>
        <begin position="10"/>
        <end position="11"/>
    </location>
    <ligand>
        <name>substrate</name>
    </ligand>
</feature>
<keyword evidence="5 8" id="KW-0413">Isomerase</keyword>
<proteinExistence type="inferred from homology"/>
<dbReference type="AlphaFoldDB" id="A0A0F4KT02"/>
<dbReference type="Proteomes" id="UP000033695">
    <property type="component" value="Unassembled WGS sequence"/>
</dbReference>
<dbReference type="InterPro" id="IPR015942">
    <property type="entry name" value="Asp/Glu/hydantoin_racemase"/>
</dbReference>
<name>A0A0F4KT02_9LACO</name>
<dbReference type="STRING" id="1218508.JG29_04740"/>
<dbReference type="EC" id="5.1.1.3" evidence="2 8"/>
<sequence>MDNRPIGLLDSGVGGLTVLRQIMRRLPNENTIFIGDQARLPYGTKSAATILQFGRQLVTFLQNQNVKLIVIACNTVTAVALPRLQKEFTVPIIGVIAAGSQAAVKATHNQKIGVIATPATIESQAYQKALQQLQPQIQVHGLATPEFVSLVESRQYHSVKTQSIVTQTLQPLLNCGMDTLILGCTHFPLLQPLIQQAVGQQVQIIDAGLATANSVIDQLQQNQLLAAGHFAQHQFYTTGDPQKFMAIANDWLAPFVIQAQHLDLSELEEQTND</sequence>
<evidence type="ECO:0000256" key="8">
    <source>
        <dbReference type="HAMAP-Rule" id="MF_00258"/>
    </source>
</evidence>
<keyword evidence="3 8" id="KW-0133">Cell shape</keyword>
<dbReference type="HAMAP" id="MF_00258">
    <property type="entry name" value="Glu_racemase"/>
    <property type="match status" value="1"/>
</dbReference>
<comment type="catalytic activity">
    <reaction evidence="1 8">
        <text>L-glutamate = D-glutamate</text>
        <dbReference type="Rhea" id="RHEA:12813"/>
        <dbReference type="ChEBI" id="CHEBI:29985"/>
        <dbReference type="ChEBI" id="CHEBI:29986"/>
        <dbReference type="EC" id="5.1.1.3"/>
    </reaction>
</comment>
<dbReference type="GO" id="GO:0008881">
    <property type="term" value="F:glutamate racemase activity"/>
    <property type="evidence" value="ECO:0007669"/>
    <property type="project" value="UniProtKB-UniRule"/>
</dbReference>
<feature type="binding site" evidence="8">
    <location>
        <begin position="185"/>
        <end position="186"/>
    </location>
    <ligand>
        <name>substrate</name>
    </ligand>
</feature>
<comment type="function">
    <text evidence="8">Provides the (R)-glutamate required for cell wall biosynthesis.</text>
</comment>
<feature type="binding site" evidence="8">
    <location>
        <begin position="42"/>
        <end position="43"/>
    </location>
    <ligand>
        <name>substrate</name>
    </ligand>
</feature>
<keyword evidence="10" id="KW-1185">Reference proteome</keyword>
<accession>A0A0F4KT02</accession>
<dbReference type="EMBL" id="JXBZ01000003">
    <property type="protein sequence ID" value="KJY49510.1"/>
    <property type="molecule type" value="Genomic_DNA"/>
</dbReference>
<evidence type="ECO:0000256" key="7">
    <source>
        <dbReference type="ARBA" id="ARBA00070053"/>
    </source>
</evidence>
<evidence type="ECO:0000313" key="10">
    <source>
        <dbReference type="Proteomes" id="UP000033695"/>
    </source>
</evidence>
<reference evidence="9 10" key="1">
    <citation type="submission" date="2014-12" db="EMBL/GenBank/DDBJ databases">
        <title>Comparative genomics of the lactic acid bacteria isolated from the honey bee gut.</title>
        <authorList>
            <person name="Ellegaard K.M."/>
            <person name="Tamarit D."/>
            <person name="Javelind E."/>
            <person name="Olofsson T."/>
            <person name="Andersson S.G."/>
            <person name="Vasquez A."/>
        </authorList>
    </citation>
    <scope>NUCLEOTIDE SEQUENCE [LARGE SCALE GENOMIC DNA]</scope>
    <source>
        <strain evidence="9 10">Hon2</strain>
    </source>
</reference>
<dbReference type="HOGENOM" id="CLU_052344_0_2_9"/>
<comment type="pathway">
    <text evidence="8">Cell wall biogenesis; peptidoglycan biosynthesis.</text>
</comment>
<keyword evidence="4 8" id="KW-0573">Peptidoglycan synthesis</keyword>
<evidence type="ECO:0000256" key="2">
    <source>
        <dbReference type="ARBA" id="ARBA00013090"/>
    </source>
</evidence>
<dbReference type="PANTHER" id="PTHR21198:SF2">
    <property type="entry name" value="GLUTAMATE RACEMASE"/>
    <property type="match status" value="1"/>
</dbReference>
<dbReference type="UniPathway" id="UPA00219"/>
<dbReference type="GO" id="GO:0009252">
    <property type="term" value="P:peptidoglycan biosynthetic process"/>
    <property type="evidence" value="ECO:0007669"/>
    <property type="project" value="UniProtKB-UniRule"/>
</dbReference>
<dbReference type="GO" id="GO:0042802">
    <property type="term" value="F:identical protein binding"/>
    <property type="evidence" value="ECO:0007669"/>
    <property type="project" value="UniProtKB-ARBA"/>
</dbReference>
<keyword evidence="6 8" id="KW-0961">Cell wall biogenesis/degradation</keyword>
<dbReference type="InterPro" id="IPR033134">
    <property type="entry name" value="Asp/Glu_racemase_AS_2"/>
</dbReference>
<feature type="active site" description="Proton donor/acceptor" evidence="8">
    <location>
        <position position="73"/>
    </location>
</feature>
<dbReference type="InterPro" id="IPR001920">
    <property type="entry name" value="Asp/Glu_race"/>
</dbReference>
<dbReference type="NCBIfam" id="NF002035">
    <property type="entry name" value="PRK00865.1-3"/>
    <property type="match status" value="1"/>
</dbReference>
<evidence type="ECO:0000256" key="1">
    <source>
        <dbReference type="ARBA" id="ARBA00001602"/>
    </source>
</evidence>
<dbReference type="PATRIC" id="fig|1218508.4.peg.486"/>
<dbReference type="GO" id="GO:0008360">
    <property type="term" value="P:regulation of cell shape"/>
    <property type="evidence" value="ECO:0007669"/>
    <property type="project" value="UniProtKB-KW"/>
</dbReference>
<evidence type="ECO:0000256" key="4">
    <source>
        <dbReference type="ARBA" id="ARBA00022984"/>
    </source>
</evidence>
<evidence type="ECO:0000313" key="9">
    <source>
        <dbReference type="EMBL" id="KJY49510.1"/>
    </source>
</evidence>
<evidence type="ECO:0000256" key="3">
    <source>
        <dbReference type="ARBA" id="ARBA00022960"/>
    </source>
</evidence>
<protein>
    <recommendedName>
        <fullName evidence="7 8">Glutamate racemase</fullName>
        <ecNumber evidence="2 8">5.1.1.3</ecNumber>
    </recommendedName>
</protein>
<dbReference type="InterPro" id="IPR004391">
    <property type="entry name" value="Glu_race"/>
</dbReference>
<comment type="caution">
    <text evidence="9">The sequence shown here is derived from an EMBL/GenBank/DDBJ whole genome shotgun (WGS) entry which is preliminary data.</text>
</comment>
<dbReference type="Gene3D" id="3.40.50.1860">
    <property type="match status" value="2"/>
</dbReference>
<dbReference type="GO" id="GO:0071555">
    <property type="term" value="P:cell wall organization"/>
    <property type="evidence" value="ECO:0007669"/>
    <property type="project" value="UniProtKB-KW"/>
</dbReference>
<dbReference type="FunFam" id="3.40.50.1860:FF:000002">
    <property type="entry name" value="Glutamate racemase"/>
    <property type="match status" value="1"/>
</dbReference>
<dbReference type="Pfam" id="PF01177">
    <property type="entry name" value="Asp_Glu_race"/>
    <property type="match status" value="1"/>
</dbReference>
<dbReference type="SUPFAM" id="SSF53681">
    <property type="entry name" value="Aspartate/glutamate racemase"/>
    <property type="match status" value="2"/>
</dbReference>
<organism evidence="9 10">
    <name type="scientific">Bombilactobacillus mellis</name>
    <dbReference type="NCBI Taxonomy" id="1218508"/>
    <lineage>
        <taxon>Bacteria</taxon>
        <taxon>Bacillati</taxon>
        <taxon>Bacillota</taxon>
        <taxon>Bacilli</taxon>
        <taxon>Lactobacillales</taxon>
        <taxon>Lactobacillaceae</taxon>
        <taxon>Bombilactobacillus</taxon>
    </lineage>
</organism>
<dbReference type="OrthoDB" id="9801055at2"/>
<gene>
    <name evidence="8 9" type="primary">murI</name>
    <name evidence="9" type="ORF">JG29_04740</name>
</gene>
<feature type="active site" description="Proton donor/acceptor" evidence="8">
    <location>
        <position position="184"/>
    </location>
</feature>
<dbReference type="NCBIfam" id="TIGR00067">
    <property type="entry name" value="glut_race"/>
    <property type="match status" value="1"/>
</dbReference>
<comment type="similarity">
    <text evidence="8">Belongs to the aspartate/glutamate racemases family.</text>
</comment>
<dbReference type="RefSeq" id="WP_045922353.1">
    <property type="nucleotide sequence ID" value="NZ_JBHTHW010000004.1"/>
</dbReference>
<evidence type="ECO:0000256" key="5">
    <source>
        <dbReference type="ARBA" id="ARBA00023235"/>
    </source>
</evidence>